<dbReference type="InterPro" id="IPR000608">
    <property type="entry name" value="UBC"/>
</dbReference>
<dbReference type="Proteomes" id="UP000515158">
    <property type="component" value="Unplaced"/>
</dbReference>
<dbReference type="KEGG" id="tpal:117650696"/>
<organism evidence="7">
    <name type="scientific">Thrips palmi</name>
    <name type="common">Melon thrips</name>
    <dbReference type="NCBI Taxonomy" id="161013"/>
    <lineage>
        <taxon>Eukaryota</taxon>
        <taxon>Metazoa</taxon>
        <taxon>Ecdysozoa</taxon>
        <taxon>Arthropoda</taxon>
        <taxon>Hexapoda</taxon>
        <taxon>Insecta</taxon>
        <taxon>Pterygota</taxon>
        <taxon>Neoptera</taxon>
        <taxon>Paraneoptera</taxon>
        <taxon>Thysanoptera</taxon>
        <taxon>Terebrantia</taxon>
        <taxon>Thripoidea</taxon>
        <taxon>Thripidae</taxon>
        <taxon>Thrips</taxon>
    </lineage>
</organism>
<sequence>MANVRTNRIMKDLQEFMNTSLDSGVLLTDYDEVELKHFTVSVAGPVGSPYETGTFDVKIMLPMSFPFRGPKAKFVTQVWHPNVGAATGNVCVDILTNWRAGTRLAQLAEVVQGLLSLPNPTSPLNSDASVELEENPREFERTATMWTCVFAGGSKPRPDELQVKVLSVQEQLQCSEEQAVKKLSFARWNGPVNPHV</sequence>
<dbReference type="OrthoDB" id="10016341at2759"/>
<dbReference type="PROSITE" id="PS50127">
    <property type="entry name" value="UBC_2"/>
    <property type="match status" value="1"/>
</dbReference>
<dbReference type="GeneID" id="117650696"/>
<keyword evidence="6" id="KW-1185">Reference proteome</keyword>
<dbReference type="InterPro" id="IPR016135">
    <property type="entry name" value="UBQ-conjugating_enzyme/RWD"/>
</dbReference>
<keyword evidence="4" id="KW-0547">Nucleotide-binding</keyword>
<dbReference type="GO" id="GO:0016740">
    <property type="term" value="F:transferase activity"/>
    <property type="evidence" value="ECO:0007669"/>
    <property type="project" value="UniProtKB-KW"/>
</dbReference>
<evidence type="ECO:0000256" key="2">
    <source>
        <dbReference type="ARBA" id="ARBA00022786"/>
    </source>
</evidence>
<dbReference type="InterPro" id="IPR023313">
    <property type="entry name" value="UBQ-conjugating_AS"/>
</dbReference>
<keyword evidence="2 4" id="KW-0833">Ubl conjugation pathway</keyword>
<name>A0A6P8ZXM9_THRPL</name>
<protein>
    <submittedName>
        <fullName evidence="7">Ubiquitin-conjugating enzyme E2 N-like</fullName>
    </submittedName>
</protein>
<dbReference type="Gene3D" id="3.10.110.10">
    <property type="entry name" value="Ubiquitin Conjugating Enzyme"/>
    <property type="match status" value="1"/>
</dbReference>
<accession>A0A6P8ZXM9</accession>
<feature type="active site" description="Glycyl thioester intermediate" evidence="3">
    <location>
        <position position="91"/>
    </location>
</feature>
<evidence type="ECO:0000313" key="6">
    <source>
        <dbReference type="Proteomes" id="UP000515158"/>
    </source>
</evidence>
<dbReference type="GO" id="GO:0005524">
    <property type="term" value="F:ATP binding"/>
    <property type="evidence" value="ECO:0007669"/>
    <property type="project" value="UniProtKB-UniRule"/>
</dbReference>
<evidence type="ECO:0000313" key="7">
    <source>
        <dbReference type="RefSeq" id="XP_034250167.1"/>
    </source>
</evidence>
<keyword evidence="1" id="KW-0808">Transferase</keyword>
<dbReference type="SUPFAM" id="SSF54495">
    <property type="entry name" value="UBC-like"/>
    <property type="match status" value="1"/>
</dbReference>
<dbReference type="PANTHER" id="PTHR24067">
    <property type="entry name" value="UBIQUITIN-CONJUGATING ENZYME E2"/>
    <property type="match status" value="1"/>
</dbReference>
<reference evidence="7" key="1">
    <citation type="submission" date="2025-08" db="UniProtKB">
        <authorList>
            <consortium name="RefSeq"/>
        </authorList>
    </citation>
    <scope>IDENTIFICATION</scope>
    <source>
        <tissue evidence="7">Total insect</tissue>
    </source>
</reference>
<proteinExistence type="inferred from homology"/>
<dbReference type="InParanoid" id="A0A6P8ZXM9"/>
<dbReference type="InterPro" id="IPR050113">
    <property type="entry name" value="Ub_conjugating_enzyme"/>
</dbReference>
<evidence type="ECO:0000259" key="5">
    <source>
        <dbReference type="PROSITE" id="PS50127"/>
    </source>
</evidence>
<dbReference type="SMART" id="SM00212">
    <property type="entry name" value="UBCc"/>
    <property type="match status" value="1"/>
</dbReference>
<gene>
    <name evidence="7" type="primary">LOC117650696</name>
</gene>
<feature type="domain" description="UBC core" evidence="5">
    <location>
        <begin position="4"/>
        <end position="152"/>
    </location>
</feature>
<comment type="similarity">
    <text evidence="4">Belongs to the ubiquitin-conjugating enzyme family.</text>
</comment>
<evidence type="ECO:0000256" key="3">
    <source>
        <dbReference type="PROSITE-ProRule" id="PRU10133"/>
    </source>
</evidence>
<dbReference type="RefSeq" id="XP_034250167.1">
    <property type="nucleotide sequence ID" value="XM_034394276.1"/>
</dbReference>
<keyword evidence="4" id="KW-0067">ATP-binding</keyword>
<dbReference type="AlphaFoldDB" id="A0A6P8ZXM9"/>
<evidence type="ECO:0000256" key="1">
    <source>
        <dbReference type="ARBA" id="ARBA00022679"/>
    </source>
</evidence>
<evidence type="ECO:0000256" key="4">
    <source>
        <dbReference type="RuleBase" id="RU362109"/>
    </source>
</evidence>
<dbReference type="PROSITE" id="PS00183">
    <property type="entry name" value="UBC_1"/>
    <property type="match status" value="1"/>
</dbReference>
<dbReference type="Pfam" id="PF00179">
    <property type="entry name" value="UQ_con"/>
    <property type="match status" value="1"/>
</dbReference>